<gene>
    <name evidence="3" type="ORF">GCM10007276_10630</name>
</gene>
<dbReference type="Pfam" id="PF13416">
    <property type="entry name" value="SBP_bac_8"/>
    <property type="match status" value="1"/>
</dbReference>
<dbReference type="RefSeq" id="WP_188408624.1">
    <property type="nucleotide sequence ID" value="NZ_BMCP01000001.1"/>
</dbReference>
<reference evidence="3" key="2">
    <citation type="submission" date="2020-09" db="EMBL/GenBank/DDBJ databases">
        <authorList>
            <person name="Sun Q."/>
            <person name="Sedlacek I."/>
        </authorList>
    </citation>
    <scope>NUCLEOTIDE SEQUENCE</scope>
    <source>
        <strain evidence="3">CCM 7684</strain>
    </source>
</reference>
<evidence type="ECO:0000256" key="1">
    <source>
        <dbReference type="ARBA" id="ARBA00022729"/>
    </source>
</evidence>
<dbReference type="EMBL" id="BMCP01000001">
    <property type="protein sequence ID" value="GGE34977.1"/>
    <property type="molecule type" value="Genomic_DNA"/>
</dbReference>
<dbReference type="Gene3D" id="3.40.190.10">
    <property type="entry name" value="Periplasmic binding protein-like II"/>
    <property type="match status" value="2"/>
</dbReference>
<organism evidence="3 4">
    <name type="scientific">Agaricicola taiwanensis</name>
    <dbReference type="NCBI Taxonomy" id="591372"/>
    <lineage>
        <taxon>Bacteria</taxon>
        <taxon>Pseudomonadati</taxon>
        <taxon>Pseudomonadota</taxon>
        <taxon>Alphaproteobacteria</taxon>
        <taxon>Rhodobacterales</taxon>
        <taxon>Paracoccaceae</taxon>
        <taxon>Agaricicola</taxon>
    </lineage>
</organism>
<evidence type="ECO:0000256" key="2">
    <source>
        <dbReference type="SAM" id="SignalP"/>
    </source>
</evidence>
<keyword evidence="1 2" id="KW-0732">Signal</keyword>
<evidence type="ECO:0000313" key="3">
    <source>
        <dbReference type="EMBL" id="GGE34977.1"/>
    </source>
</evidence>
<feature type="chain" id="PRO_5035257749" evidence="2">
    <location>
        <begin position="33"/>
        <end position="351"/>
    </location>
</feature>
<dbReference type="InterPro" id="IPR006059">
    <property type="entry name" value="SBP"/>
</dbReference>
<proteinExistence type="predicted"/>
<dbReference type="PANTHER" id="PTHR30006">
    <property type="entry name" value="THIAMINE-BINDING PERIPLASMIC PROTEIN-RELATED"/>
    <property type="match status" value="1"/>
</dbReference>
<sequence>MRKLLRSLRLPLRCLGLVLGAGCLLYTGAVQAQSWDEIVAAAKKEGKVVFYNNLQPNGVEPLLQKFRERYPEIQTEQIRLGSNPLIERFSTEFNAGRHLVDVVITFPDERVFEGIKKGWATKWTPPEFSAFDPALNRDDMLYTLLNAREAIIWNKNLVPPGEEPKEWADLFDPKWKGKLGMNPPWRSLSIQQIVAFWEDRLKLGDTAQKMKDLDVRFFEGSGGVIQAVIRGDVAVAEINDPPLNPLLADGAPIGFVYPESGTTLSASTAFVAGNAPHPNAAKVFMNWLMTLEGQTYLQEYCGLPVTRKDAPPMSHVPSTAKLSNVVDGLELLTPESQRKQVDHWRTVFGVK</sequence>
<name>A0A8J2VNV7_9RHOB</name>
<accession>A0A8J2VNV7</accession>
<feature type="signal peptide" evidence="2">
    <location>
        <begin position="1"/>
        <end position="32"/>
    </location>
</feature>
<dbReference type="SUPFAM" id="SSF53850">
    <property type="entry name" value="Periplasmic binding protein-like II"/>
    <property type="match status" value="1"/>
</dbReference>
<dbReference type="PANTHER" id="PTHR30006:SF24">
    <property type="entry name" value="SLL0237 PROTEIN"/>
    <property type="match status" value="1"/>
</dbReference>
<protein>
    <submittedName>
        <fullName evidence="3">Iron ABC transporter substrate-binding protein</fullName>
    </submittedName>
</protein>
<dbReference type="Proteomes" id="UP000602745">
    <property type="component" value="Unassembled WGS sequence"/>
</dbReference>
<keyword evidence="4" id="KW-1185">Reference proteome</keyword>
<evidence type="ECO:0000313" key="4">
    <source>
        <dbReference type="Proteomes" id="UP000602745"/>
    </source>
</evidence>
<comment type="caution">
    <text evidence="3">The sequence shown here is derived from an EMBL/GenBank/DDBJ whole genome shotgun (WGS) entry which is preliminary data.</text>
</comment>
<reference evidence="3" key="1">
    <citation type="journal article" date="2014" name="Int. J. Syst. Evol. Microbiol.">
        <title>Complete genome sequence of Corynebacterium casei LMG S-19264T (=DSM 44701T), isolated from a smear-ripened cheese.</title>
        <authorList>
            <consortium name="US DOE Joint Genome Institute (JGI-PGF)"/>
            <person name="Walter F."/>
            <person name="Albersmeier A."/>
            <person name="Kalinowski J."/>
            <person name="Ruckert C."/>
        </authorList>
    </citation>
    <scope>NUCLEOTIDE SEQUENCE</scope>
    <source>
        <strain evidence="3">CCM 7684</strain>
    </source>
</reference>
<dbReference type="AlphaFoldDB" id="A0A8J2VNV7"/>